<dbReference type="Proteomes" id="UP001189429">
    <property type="component" value="Unassembled WGS sequence"/>
</dbReference>
<feature type="region of interest" description="Disordered" evidence="1">
    <location>
        <begin position="31"/>
        <end position="51"/>
    </location>
</feature>
<gene>
    <name evidence="2" type="ORF">PCOR1329_LOCUS1597</name>
</gene>
<keyword evidence="3" id="KW-1185">Reference proteome</keyword>
<name>A0ABN9PFN2_9DINO</name>
<protein>
    <submittedName>
        <fullName evidence="2">Uncharacterized protein</fullName>
    </submittedName>
</protein>
<sequence>MTLTGFATLLITVVVFMGGIRTATGLLAGLPTTDSPTPYPTPYPTGTSEDDCMDEDGSLVNEAGRNCMEFKGLGRRRHGLFCASNVLCFRRWYSQSYKQPRR</sequence>
<comment type="caution">
    <text evidence="2">The sequence shown here is derived from an EMBL/GenBank/DDBJ whole genome shotgun (WGS) entry which is preliminary data.</text>
</comment>
<organism evidence="2 3">
    <name type="scientific">Prorocentrum cordatum</name>
    <dbReference type="NCBI Taxonomy" id="2364126"/>
    <lineage>
        <taxon>Eukaryota</taxon>
        <taxon>Sar</taxon>
        <taxon>Alveolata</taxon>
        <taxon>Dinophyceae</taxon>
        <taxon>Prorocentrales</taxon>
        <taxon>Prorocentraceae</taxon>
        <taxon>Prorocentrum</taxon>
    </lineage>
</organism>
<dbReference type="EMBL" id="CAUYUJ010000390">
    <property type="protein sequence ID" value="CAK0790272.1"/>
    <property type="molecule type" value="Genomic_DNA"/>
</dbReference>
<evidence type="ECO:0000313" key="3">
    <source>
        <dbReference type="Proteomes" id="UP001189429"/>
    </source>
</evidence>
<reference evidence="2" key="1">
    <citation type="submission" date="2023-10" db="EMBL/GenBank/DDBJ databases">
        <authorList>
            <person name="Chen Y."/>
            <person name="Shah S."/>
            <person name="Dougan E. K."/>
            <person name="Thang M."/>
            <person name="Chan C."/>
        </authorList>
    </citation>
    <scope>NUCLEOTIDE SEQUENCE [LARGE SCALE GENOMIC DNA]</scope>
</reference>
<proteinExistence type="predicted"/>
<accession>A0ABN9PFN2</accession>
<evidence type="ECO:0000256" key="1">
    <source>
        <dbReference type="SAM" id="MobiDB-lite"/>
    </source>
</evidence>
<evidence type="ECO:0000313" key="2">
    <source>
        <dbReference type="EMBL" id="CAK0790272.1"/>
    </source>
</evidence>